<keyword evidence="3" id="KW-1185">Reference proteome</keyword>
<evidence type="ECO:0000256" key="1">
    <source>
        <dbReference type="SAM" id="MobiDB-lite"/>
    </source>
</evidence>
<accession>B5GS70</accession>
<sequence length="51" mass="5242">MPEPYVVGPVTCAGRIPAGVRDARERVPAGTSVRGPGPVQLPPDATEQSTT</sequence>
<dbReference type="AlphaFoldDB" id="B5GS70"/>
<gene>
    <name evidence="2" type="ORF">SCLAV_p0371</name>
</gene>
<reference evidence="2 3" key="1">
    <citation type="journal article" date="2010" name="Genome Biol. Evol.">
        <title>The sequence of a 1.8-mb bacterial linear plasmid reveals a rich evolutionary reservoir of secondary metabolic pathways.</title>
        <authorList>
            <person name="Medema M.H."/>
            <person name="Trefzer A."/>
            <person name="Kovalchuk A."/>
            <person name="van den Berg M."/>
            <person name="Mueller U."/>
            <person name="Heijne W."/>
            <person name="Wu L."/>
            <person name="Alam M.T."/>
            <person name="Ronning C.M."/>
            <person name="Nierman W.C."/>
            <person name="Bovenberg R.A.L."/>
            <person name="Breitling R."/>
            <person name="Takano E."/>
        </authorList>
    </citation>
    <scope>NUCLEOTIDE SEQUENCE [LARGE SCALE GENOMIC DNA]</scope>
    <source>
        <strain evidence="3">ATCC 27064 / DSM 738 / JCM 4710 / NBRC 13307 / NCIMB 12785 / NRRL 3585 / VKM Ac-602</strain>
        <plasmid evidence="2">pSCL4</plasmid>
    </source>
</reference>
<dbReference type="EMBL" id="CM000914">
    <property type="protein sequence ID" value="EFG03861.2"/>
    <property type="molecule type" value="Genomic_DNA"/>
</dbReference>
<organism evidence="2 3">
    <name type="scientific">Streptomyces clavuligerus</name>
    <dbReference type="NCBI Taxonomy" id="1901"/>
    <lineage>
        <taxon>Bacteria</taxon>
        <taxon>Bacillati</taxon>
        <taxon>Actinomycetota</taxon>
        <taxon>Actinomycetes</taxon>
        <taxon>Kitasatosporales</taxon>
        <taxon>Streptomycetaceae</taxon>
        <taxon>Streptomyces</taxon>
    </lineage>
</organism>
<dbReference type="Proteomes" id="UP000002357">
    <property type="component" value="Plasmid pSCL4"/>
</dbReference>
<name>B5GS70_STRCL</name>
<geneLocation type="plasmid" evidence="2 3">
    <name>pSCL4</name>
</geneLocation>
<protein>
    <submittedName>
        <fullName evidence="2">Uncharacterized protein</fullName>
    </submittedName>
</protein>
<feature type="region of interest" description="Disordered" evidence="1">
    <location>
        <begin position="19"/>
        <end position="51"/>
    </location>
</feature>
<evidence type="ECO:0000313" key="3">
    <source>
        <dbReference type="Proteomes" id="UP000002357"/>
    </source>
</evidence>
<evidence type="ECO:0000313" key="2">
    <source>
        <dbReference type="EMBL" id="EFG03861.2"/>
    </source>
</evidence>
<keyword evidence="2" id="KW-0614">Plasmid</keyword>
<proteinExistence type="predicted"/>